<keyword evidence="3" id="KW-1185">Reference proteome</keyword>
<accession>A0A2J8AJH5</accession>
<protein>
    <submittedName>
        <fullName evidence="2">Uncharacterized protein</fullName>
    </submittedName>
</protein>
<gene>
    <name evidence="2" type="ORF">TSOC_000375</name>
</gene>
<sequence length="79" mass="8706">MWYCGDIGQLRQAVQLLNRQLAPVAQLAQELLEGGVRGGQQLWKGEGEEMGTEGYKEMGSKGGQVIHERAEEKKSDSSE</sequence>
<evidence type="ECO:0000313" key="3">
    <source>
        <dbReference type="Proteomes" id="UP000236333"/>
    </source>
</evidence>
<dbReference type="AlphaFoldDB" id="A0A2J8AJH5"/>
<evidence type="ECO:0000313" key="2">
    <source>
        <dbReference type="EMBL" id="PNH12675.1"/>
    </source>
</evidence>
<dbReference type="OrthoDB" id="540492at2759"/>
<dbReference type="EMBL" id="PGGS01000005">
    <property type="protein sequence ID" value="PNH12675.1"/>
    <property type="molecule type" value="Genomic_DNA"/>
</dbReference>
<feature type="compositionally biased region" description="Basic and acidic residues" evidence="1">
    <location>
        <begin position="66"/>
        <end position="79"/>
    </location>
</feature>
<dbReference type="Proteomes" id="UP000236333">
    <property type="component" value="Unassembled WGS sequence"/>
</dbReference>
<reference evidence="2 3" key="1">
    <citation type="journal article" date="2017" name="Mol. Biol. Evol.">
        <title>The 4-celled Tetrabaena socialis nuclear genome reveals the essential components for genetic control of cell number at the origin of multicellularity in the volvocine lineage.</title>
        <authorList>
            <person name="Featherston J."/>
            <person name="Arakaki Y."/>
            <person name="Hanschen E.R."/>
            <person name="Ferris P.J."/>
            <person name="Michod R.E."/>
            <person name="Olson B.J.S.C."/>
            <person name="Nozaki H."/>
            <person name="Durand P.M."/>
        </authorList>
    </citation>
    <scope>NUCLEOTIDE SEQUENCE [LARGE SCALE GENOMIC DNA]</scope>
    <source>
        <strain evidence="2 3">NIES-571</strain>
    </source>
</reference>
<feature type="region of interest" description="Disordered" evidence="1">
    <location>
        <begin position="50"/>
        <end position="79"/>
    </location>
</feature>
<name>A0A2J8AJH5_9CHLO</name>
<proteinExistence type="predicted"/>
<evidence type="ECO:0000256" key="1">
    <source>
        <dbReference type="SAM" id="MobiDB-lite"/>
    </source>
</evidence>
<organism evidence="2 3">
    <name type="scientific">Tetrabaena socialis</name>
    <dbReference type="NCBI Taxonomy" id="47790"/>
    <lineage>
        <taxon>Eukaryota</taxon>
        <taxon>Viridiplantae</taxon>
        <taxon>Chlorophyta</taxon>
        <taxon>core chlorophytes</taxon>
        <taxon>Chlorophyceae</taxon>
        <taxon>CS clade</taxon>
        <taxon>Chlamydomonadales</taxon>
        <taxon>Tetrabaenaceae</taxon>
        <taxon>Tetrabaena</taxon>
    </lineage>
</organism>
<comment type="caution">
    <text evidence="2">The sequence shown here is derived from an EMBL/GenBank/DDBJ whole genome shotgun (WGS) entry which is preliminary data.</text>
</comment>